<evidence type="ECO:0000313" key="4">
    <source>
        <dbReference type="Proteomes" id="UP000279972"/>
    </source>
</evidence>
<proteinExistence type="predicted"/>
<gene>
    <name evidence="2" type="ORF">C1637_09875</name>
    <name evidence="1" type="ORF">EG342_09825</name>
</gene>
<organism evidence="2 3">
    <name type="scientific">Chryseobacterium lactis</name>
    <dbReference type="NCBI Taxonomy" id="1241981"/>
    <lineage>
        <taxon>Bacteria</taxon>
        <taxon>Pseudomonadati</taxon>
        <taxon>Bacteroidota</taxon>
        <taxon>Flavobacteriia</taxon>
        <taxon>Flavobacteriales</taxon>
        <taxon>Weeksellaceae</taxon>
        <taxon>Chryseobacterium group</taxon>
        <taxon>Chryseobacterium</taxon>
    </lineage>
</organism>
<accession>A0A3G6RBY5</accession>
<evidence type="ECO:0000313" key="1">
    <source>
        <dbReference type="EMBL" id="AZA82181.1"/>
    </source>
</evidence>
<dbReference type="Proteomes" id="UP000279972">
    <property type="component" value="Chromosome"/>
</dbReference>
<dbReference type="EMBL" id="PPEH01000003">
    <property type="protein sequence ID" value="PNW14143.1"/>
    <property type="molecule type" value="Genomic_DNA"/>
</dbReference>
<keyword evidence="4" id="KW-1185">Reference proteome</keyword>
<reference evidence="2 3" key="1">
    <citation type="submission" date="2018-01" db="EMBL/GenBank/DDBJ databases">
        <title>Draft genome sequences of Chryseobacterium lactis NCTC11390, Chryseobacterium oncorhynchi 701B-08, and Chryseobacterium viscerum 687B-08.</title>
        <authorList>
            <person name="Jeong J.-J."/>
            <person name="Lee Y.J."/>
            <person name="Park B."/>
            <person name="Choi I.-G."/>
            <person name="Kim K.D."/>
        </authorList>
    </citation>
    <scope>NUCLEOTIDE SEQUENCE [LARGE SCALE GENOMIC DNA]</scope>
    <source>
        <strain evidence="2 3">NCTC11390</strain>
    </source>
</reference>
<protein>
    <submittedName>
        <fullName evidence="2">Uncharacterized protein</fullName>
    </submittedName>
</protein>
<dbReference type="Proteomes" id="UP000236262">
    <property type="component" value="Unassembled WGS sequence"/>
</dbReference>
<sequence>MQEIKINGQLVFEIRSKNHWINSFPGAIADLPMSEKYLWVDNNGNIATCGEDFMFAEDAGAYPIKIYHVQRTCHIDPKKESYVKSLNAHIGL</sequence>
<dbReference type="EMBL" id="CP033924">
    <property type="protein sequence ID" value="AZA82181.1"/>
    <property type="molecule type" value="Genomic_DNA"/>
</dbReference>
<reference evidence="1 4" key="2">
    <citation type="submission" date="2018-11" db="EMBL/GenBank/DDBJ databases">
        <title>Proposal to divide the Flavobacteriaceae and reorganize its genera based on Amino Acid Identity values calculated from whole genome sequences.</title>
        <authorList>
            <person name="Nicholson A.C."/>
            <person name="Gulvik C.A."/>
            <person name="Whitney A.M."/>
            <person name="Humrighouse B.W."/>
            <person name="Bell M."/>
            <person name="Holmes B."/>
            <person name="Steigerwalt A.G."/>
            <person name="Villarma A."/>
            <person name="Sheth M."/>
            <person name="Batra D."/>
            <person name="Pryor J."/>
            <person name="Bernardet J.-F."/>
            <person name="Hugo C."/>
            <person name="Kampfer P."/>
            <person name="Newman J."/>
            <person name="McQuiston J.R."/>
        </authorList>
    </citation>
    <scope>NUCLEOTIDE SEQUENCE [LARGE SCALE GENOMIC DNA]</scope>
    <source>
        <strain evidence="1 4">KC_1864</strain>
    </source>
</reference>
<dbReference type="AlphaFoldDB" id="A0A3G6RBY5"/>
<dbReference type="RefSeq" id="WP_103291469.1">
    <property type="nucleotide sequence ID" value="NZ_CP033924.1"/>
</dbReference>
<name>A0A3G6RBY5_CHRLC</name>
<dbReference type="OrthoDB" id="1496133at2"/>
<dbReference type="KEGG" id="clac:EG342_09825"/>
<evidence type="ECO:0000313" key="3">
    <source>
        <dbReference type="Proteomes" id="UP000236262"/>
    </source>
</evidence>
<evidence type="ECO:0000313" key="2">
    <source>
        <dbReference type="EMBL" id="PNW14143.1"/>
    </source>
</evidence>